<evidence type="ECO:0000256" key="1">
    <source>
        <dbReference type="ARBA" id="ARBA00004370"/>
    </source>
</evidence>
<name>A0A1I7F0D1_9PROT</name>
<dbReference type="Pfam" id="PF01553">
    <property type="entry name" value="Acyltransferase"/>
    <property type="match status" value="1"/>
</dbReference>
<keyword evidence="6" id="KW-0472">Membrane</keyword>
<evidence type="ECO:0000256" key="3">
    <source>
        <dbReference type="ARBA" id="ARBA00022692"/>
    </source>
</evidence>
<organism evidence="9 10">
    <name type="scientific">Nitrosomonas eutropha</name>
    <dbReference type="NCBI Taxonomy" id="916"/>
    <lineage>
        <taxon>Bacteria</taxon>
        <taxon>Pseudomonadati</taxon>
        <taxon>Pseudomonadota</taxon>
        <taxon>Betaproteobacteria</taxon>
        <taxon>Nitrosomonadales</taxon>
        <taxon>Nitrosomonadaceae</taxon>
        <taxon>Nitrosomonas</taxon>
    </lineage>
</organism>
<dbReference type="Proteomes" id="UP000183926">
    <property type="component" value="Unassembled WGS sequence"/>
</dbReference>
<dbReference type="GO" id="GO:0006629">
    <property type="term" value="P:lipid metabolic process"/>
    <property type="evidence" value="ECO:0007669"/>
    <property type="project" value="UniProtKB-KW"/>
</dbReference>
<dbReference type="GO" id="GO:0016020">
    <property type="term" value="C:membrane"/>
    <property type="evidence" value="ECO:0007669"/>
    <property type="project" value="UniProtKB-SubCell"/>
</dbReference>
<evidence type="ECO:0000256" key="4">
    <source>
        <dbReference type="ARBA" id="ARBA00022989"/>
    </source>
</evidence>
<proteinExistence type="predicted"/>
<evidence type="ECO:0000259" key="8">
    <source>
        <dbReference type="SMART" id="SM00563"/>
    </source>
</evidence>
<dbReference type="PANTHER" id="PTHR23063">
    <property type="entry name" value="PHOSPHOLIPID ACYLTRANSFERASE"/>
    <property type="match status" value="1"/>
</dbReference>
<dbReference type="PANTHER" id="PTHR23063:SF52">
    <property type="entry name" value="LYSOPHOSPHATIDYLCHOLINE ACYLTRANSFERASE"/>
    <property type="match status" value="1"/>
</dbReference>
<keyword evidence="5" id="KW-0443">Lipid metabolism</keyword>
<keyword evidence="4" id="KW-1133">Transmembrane helix</keyword>
<gene>
    <name evidence="9" type="ORF">SAMN05216339_101205</name>
</gene>
<evidence type="ECO:0000313" key="10">
    <source>
        <dbReference type="Proteomes" id="UP000183926"/>
    </source>
</evidence>
<dbReference type="SMART" id="SM00563">
    <property type="entry name" value="PlsC"/>
    <property type="match status" value="1"/>
</dbReference>
<dbReference type="OrthoDB" id="9806880at2"/>
<keyword evidence="7 9" id="KW-0012">Acyltransferase</keyword>
<dbReference type="RefSeq" id="WP_074926150.1">
    <property type="nucleotide sequence ID" value="NZ_FPBL01000001.1"/>
</dbReference>
<comment type="subcellular location">
    <subcellularLocation>
        <location evidence="1">Membrane</location>
    </subcellularLocation>
</comment>
<dbReference type="GO" id="GO:0016746">
    <property type="term" value="F:acyltransferase activity"/>
    <property type="evidence" value="ECO:0007669"/>
    <property type="project" value="UniProtKB-KW"/>
</dbReference>
<dbReference type="AlphaFoldDB" id="A0A1I7F0D1"/>
<evidence type="ECO:0000256" key="7">
    <source>
        <dbReference type="ARBA" id="ARBA00023315"/>
    </source>
</evidence>
<dbReference type="InterPro" id="IPR002123">
    <property type="entry name" value="Plipid/glycerol_acylTrfase"/>
</dbReference>
<evidence type="ECO:0000256" key="2">
    <source>
        <dbReference type="ARBA" id="ARBA00022679"/>
    </source>
</evidence>
<dbReference type="EMBL" id="FPBL01000001">
    <property type="protein sequence ID" value="SFU29609.1"/>
    <property type="molecule type" value="Genomic_DNA"/>
</dbReference>
<reference evidence="9 10" key="1">
    <citation type="submission" date="2016-10" db="EMBL/GenBank/DDBJ databases">
        <authorList>
            <person name="de Groot N.N."/>
        </authorList>
    </citation>
    <scope>NUCLEOTIDE SEQUENCE [LARGE SCALE GENOMIC DNA]</scope>
    <source>
        <strain evidence="9 10">Nm24</strain>
    </source>
</reference>
<accession>A0A1I7F0D1</accession>
<sequence>MAVTRVNKLVKSIRFIRLMLHIASGLLQSLFLPYTSTARQNHMICKWAQKFLHILNVKLSSGGSLPACNQQGVLFVANHTSWLDIIVILALYPVRFVAKAEISTWPVLGWLCRSVGTLFIERKKRGDTLRINQQIDSILKAGYSVAIFPEGATCNGDVLLHFHASLLQPAVTAEALLCPVAIRYRNRDGSRNTSVVYVTVTILQSLMLVLNEPEILAELNFMNPISGVDKNRRELARLAEKAIAQALSLKVMHTVPEIPSCLPTE</sequence>
<dbReference type="SUPFAM" id="SSF69593">
    <property type="entry name" value="Glycerol-3-phosphate (1)-acyltransferase"/>
    <property type="match status" value="1"/>
</dbReference>
<evidence type="ECO:0000256" key="6">
    <source>
        <dbReference type="ARBA" id="ARBA00023136"/>
    </source>
</evidence>
<evidence type="ECO:0000313" key="9">
    <source>
        <dbReference type="EMBL" id="SFU29609.1"/>
    </source>
</evidence>
<feature type="domain" description="Phospholipid/glycerol acyltransferase" evidence="8">
    <location>
        <begin position="73"/>
        <end position="185"/>
    </location>
</feature>
<evidence type="ECO:0000256" key="5">
    <source>
        <dbReference type="ARBA" id="ARBA00023098"/>
    </source>
</evidence>
<keyword evidence="3" id="KW-0812">Transmembrane</keyword>
<keyword evidence="2 9" id="KW-0808">Transferase</keyword>
<protein>
    <submittedName>
        <fullName evidence="9">Lyso-ornithine lipid acyltransferase</fullName>
    </submittedName>
</protein>
<dbReference type="CDD" id="cd07989">
    <property type="entry name" value="LPLAT_AGPAT-like"/>
    <property type="match status" value="1"/>
</dbReference>